<keyword evidence="2" id="KW-0808">Transferase</keyword>
<evidence type="ECO:0000313" key="2">
    <source>
        <dbReference type="EMBL" id="JAB73586.1"/>
    </source>
</evidence>
<proteinExistence type="evidence at transcript level"/>
<name>V5IE34_IXORI</name>
<dbReference type="EMBL" id="GANP01010882">
    <property type="protein sequence ID" value="JAB73586.1"/>
    <property type="molecule type" value="mRNA"/>
</dbReference>
<dbReference type="InterPro" id="IPR036282">
    <property type="entry name" value="Glutathione-S-Trfase_C_sf"/>
</dbReference>
<feature type="non-terminal residue" evidence="2">
    <location>
        <position position="145"/>
    </location>
</feature>
<reference evidence="2" key="1">
    <citation type="journal article" date="2015" name="Sci. Rep.">
        <title>Tissue- and time-dependent transcription in Ixodes ricinus salivary glands and midguts when blood feeding on the vertebrate host.</title>
        <authorList>
            <person name="Kotsyfakis M."/>
            <person name="Schwarz A."/>
            <person name="Erhart J."/>
            <person name="Ribeiro J.M."/>
        </authorList>
    </citation>
    <scope>NUCLEOTIDE SEQUENCE</scope>
    <source>
        <tissue evidence="2">Salivary gland and midgut</tissue>
    </source>
</reference>
<evidence type="ECO:0000259" key="1">
    <source>
        <dbReference type="PROSITE" id="PS50405"/>
    </source>
</evidence>
<dbReference type="FunFam" id="1.20.1050.10:FF:000007">
    <property type="entry name" value="Glutathione S-transferase 1-1"/>
    <property type="match status" value="1"/>
</dbReference>
<feature type="non-terminal residue" evidence="2">
    <location>
        <position position="1"/>
    </location>
</feature>
<dbReference type="PANTHER" id="PTHR43969">
    <property type="entry name" value="GLUTATHIONE S TRANSFERASE D10, ISOFORM A-RELATED"/>
    <property type="match status" value="1"/>
</dbReference>
<organism evidence="2">
    <name type="scientific">Ixodes ricinus</name>
    <name type="common">Common tick</name>
    <name type="synonym">Acarus ricinus</name>
    <dbReference type="NCBI Taxonomy" id="34613"/>
    <lineage>
        <taxon>Eukaryota</taxon>
        <taxon>Metazoa</taxon>
        <taxon>Ecdysozoa</taxon>
        <taxon>Arthropoda</taxon>
        <taxon>Chelicerata</taxon>
        <taxon>Arachnida</taxon>
        <taxon>Acari</taxon>
        <taxon>Parasitiformes</taxon>
        <taxon>Ixodida</taxon>
        <taxon>Ixodoidea</taxon>
        <taxon>Ixodidae</taxon>
        <taxon>Ixodinae</taxon>
        <taxon>Ixodes</taxon>
    </lineage>
</organism>
<dbReference type="PROSITE" id="PS50405">
    <property type="entry name" value="GST_CTER"/>
    <property type="match status" value="1"/>
</dbReference>
<dbReference type="Pfam" id="PF13410">
    <property type="entry name" value="GST_C_2"/>
    <property type="match status" value="1"/>
</dbReference>
<feature type="domain" description="GST C-terminal" evidence="1">
    <location>
        <begin position="22"/>
        <end position="145"/>
    </location>
</feature>
<accession>V5IE34</accession>
<dbReference type="AlphaFoldDB" id="V5IE34"/>
<dbReference type="InterPro" id="IPR010987">
    <property type="entry name" value="Glutathione-S-Trfase_C-like"/>
</dbReference>
<dbReference type="GO" id="GO:0006749">
    <property type="term" value="P:glutathione metabolic process"/>
    <property type="evidence" value="ECO:0007669"/>
    <property type="project" value="TreeGrafter"/>
</dbReference>
<dbReference type="GO" id="GO:0004364">
    <property type="term" value="F:glutathione transferase activity"/>
    <property type="evidence" value="ECO:0007669"/>
    <property type="project" value="TreeGrafter"/>
</dbReference>
<dbReference type="CDD" id="cd03177">
    <property type="entry name" value="GST_C_Delta_Epsilon"/>
    <property type="match status" value="1"/>
</dbReference>
<dbReference type="SUPFAM" id="SSF47616">
    <property type="entry name" value="GST C-terminal domain-like"/>
    <property type="match status" value="1"/>
</dbReference>
<dbReference type="Gene3D" id="1.20.1050.10">
    <property type="match status" value="1"/>
</dbReference>
<protein>
    <submittedName>
        <fullName evidence="2">Putative glutathione s-transferase d6</fullName>
    </submittedName>
</protein>
<dbReference type="PANTHER" id="PTHR43969:SF9">
    <property type="entry name" value="GLUTATHIONE S TRANSFERASE D10, ISOFORM A-RELATED"/>
    <property type="match status" value="1"/>
</dbReference>
<sequence>SRAIITYLVDKYAPDSPLYPRNVEKRATIDSLLFFDIGTLQRSLSNFFFPIFLDSRNVSHTACRAMVHALRELSNLLRDNRYLTGSEITLADIAVAGSLSLADMVGFKMNQFPKVRDYYTALKRDLPYFRQINVIQVSTLKCFAR</sequence>